<sequence length="142" mass="16918">MRIQHLNHSTYQHQYHIVWGTRGRRKILQSYVLPELKKSLHNTCKKYPTLWIDTVNTDQDHVHLQMGIPPNITVADAVQKLKACSSFALQKRFKFIREIYLEKDGIWSVGYFSSTIGLNETQLRKYIQWQGKRDKPRQFKLF</sequence>
<dbReference type="Proteomes" id="UP000178534">
    <property type="component" value="Unassembled WGS sequence"/>
</dbReference>
<dbReference type="GO" id="GO:0006313">
    <property type="term" value="P:DNA transposition"/>
    <property type="evidence" value="ECO:0007669"/>
    <property type="project" value="InterPro"/>
</dbReference>
<comment type="caution">
    <text evidence="2">The sequence shown here is derived from an EMBL/GenBank/DDBJ whole genome shotgun (WGS) entry which is preliminary data.</text>
</comment>
<gene>
    <name evidence="2" type="ORF">A2942_02440</name>
</gene>
<evidence type="ECO:0000313" key="2">
    <source>
        <dbReference type="EMBL" id="OGZ11073.1"/>
    </source>
</evidence>
<dbReference type="AlphaFoldDB" id="A0A1G2DC05"/>
<name>A0A1G2DC05_9BACT</name>
<feature type="domain" description="Transposase IS200-like" evidence="1">
    <location>
        <begin position="10"/>
        <end position="130"/>
    </location>
</feature>
<accession>A0A1G2DC05</accession>
<dbReference type="PANTHER" id="PTHR33360:SF2">
    <property type="entry name" value="TRANSPOSASE FOR INSERTION SEQUENCE ELEMENT IS200"/>
    <property type="match status" value="1"/>
</dbReference>
<dbReference type="SMART" id="SM01321">
    <property type="entry name" value="Y1_Tnp"/>
    <property type="match status" value="1"/>
</dbReference>
<dbReference type="Pfam" id="PF01797">
    <property type="entry name" value="Y1_Tnp"/>
    <property type="match status" value="1"/>
</dbReference>
<dbReference type="GO" id="GO:0003677">
    <property type="term" value="F:DNA binding"/>
    <property type="evidence" value="ECO:0007669"/>
    <property type="project" value="InterPro"/>
</dbReference>
<dbReference type="InterPro" id="IPR036515">
    <property type="entry name" value="Transposase_17_sf"/>
</dbReference>
<dbReference type="GO" id="GO:0004803">
    <property type="term" value="F:transposase activity"/>
    <property type="evidence" value="ECO:0007669"/>
    <property type="project" value="InterPro"/>
</dbReference>
<evidence type="ECO:0000313" key="3">
    <source>
        <dbReference type="Proteomes" id="UP000178534"/>
    </source>
</evidence>
<dbReference type="PANTHER" id="PTHR33360">
    <property type="entry name" value="TRANSPOSASE FOR INSERTION SEQUENCE ELEMENT IS200"/>
    <property type="match status" value="1"/>
</dbReference>
<evidence type="ECO:0000259" key="1">
    <source>
        <dbReference type="SMART" id="SM01321"/>
    </source>
</evidence>
<dbReference type="Gene3D" id="3.30.70.1290">
    <property type="entry name" value="Transposase IS200-like"/>
    <property type="match status" value="1"/>
</dbReference>
<proteinExistence type="predicted"/>
<dbReference type="EMBL" id="MHLP01000043">
    <property type="protein sequence ID" value="OGZ11073.1"/>
    <property type="molecule type" value="Genomic_DNA"/>
</dbReference>
<dbReference type="SUPFAM" id="SSF143422">
    <property type="entry name" value="Transposase IS200-like"/>
    <property type="match status" value="1"/>
</dbReference>
<dbReference type="InterPro" id="IPR002686">
    <property type="entry name" value="Transposase_17"/>
</dbReference>
<organism evidence="2 3">
    <name type="scientific">Candidatus Lloydbacteria bacterium RIFCSPLOWO2_01_FULL_50_20</name>
    <dbReference type="NCBI Taxonomy" id="1798665"/>
    <lineage>
        <taxon>Bacteria</taxon>
        <taxon>Candidatus Lloydiibacteriota</taxon>
    </lineage>
</organism>
<protein>
    <recommendedName>
        <fullName evidence="1">Transposase IS200-like domain-containing protein</fullName>
    </recommendedName>
</protein>
<reference evidence="2 3" key="1">
    <citation type="journal article" date="2016" name="Nat. Commun.">
        <title>Thousands of microbial genomes shed light on interconnected biogeochemical processes in an aquifer system.</title>
        <authorList>
            <person name="Anantharaman K."/>
            <person name="Brown C.T."/>
            <person name="Hug L.A."/>
            <person name="Sharon I."/>
            <person name="Castelle C.J."/>
            <person name="Probst A.J."/>
            <person name="Thomas B.C."/>
            <person name="Singh A."/>
            <person name="Wilkins M.J."/>
            <person name="Karaoz U."/>
            <person name="Brodie E.L."/>
            <person name="Williams K.H."/>
            <person name="Hubbard S.S."/>
            <person name="Banfield J.F."/>
        </authorList>
    </citation>
    <scope>NUCLEOTIDE SEQUENCE [LARGE SCALE GENOMIC DNA]</scope>
</reference>
<dbReference type="STRING" id="1798665.A2942_02440"/>
<dbReference type="NCBIfam" id="NF033573">
    <property type="entry name" value="transpos_IS200"/>
    <property type="match status" value="1"/>
</dbReference>